<dbReference type="SUPFAM" id="SSF51182">
    <property type="entry name" value="RmlC-like cupins"/>
    <property type="match status" value="1"/>
</dbReference>
<feature type="binding site" evidence="2">
    <location>
        <position position="135"/>
    </location>
    <ligand>
        <name>Fe cation</name>
        <dbReference type="ChEBI" id="CHEBI:24875"/>
    </ligand>
</feature>
<evidence type="ECO:0000256" key="3">
    <source>
        <dbReference type="RuleBase" id="RU003457"/>
    </source>
</evidence>
<evidence type="ECO:0000256" key="2">
    <source>
        <dbReference type="PIRSR" id="PIRSR006232-1"/>
    </source>
</evidence>
<dbReference type="CDD" id="cd02909">
    <property type="entry name" value="cupin_pirin_N"/>
    <property type="match status" value="1"/>
</dbReference>
<evidence type="ECO:0000256" key="1">
    <source>
        <dbReference type="ARBA" id="ARBA00008416"/>
    </source>
</evidence>
<sequence>MLLILIYKLQLLRRKINLSSRKSYIYRRDQMKKFLGAYQNNHMHWVGDGFPVYNLFSYDRLGQTLSPFLLLDYAAPYNFSPTTEQQGVGSHPHRGFETVTIAYQGEVTHKDSSGGGGTIKTGDVQWMTAGAGVLHEEFHSPEFAEHGGLFEMVQLWVNLPSHSKMTPGKYQAIEAKDIPDIALDEHGSHLRVIAGEYADAKGAASTFSPLNVWDGKLVKGQKHTLYVPEGHTTLVVVLEGAVVVNDTNRLEGKTVAILSREGVEFSLNAEEDTKFLVLTGQPLNEPIEGYGPFVMNTKAEIMEAINDFNRGKFGSIMQEG</sequence>
<feature type="binding site" evidence="2">
    <location>
        <position position="93"/>
    </location>
    <ligand>
        <name>Fe cation</name>
        <dbReference type="ChEBI" id="CHEBI:24875"/>
    </ligand>
</feature>
<proteinExistence type="inferred from homology"/>
<comment type="similarity">
    <text evidence="1 3">Belongs to the pirin family.</text>
</comment>
<keyword evidence="2" id="KW-0479">Metal-binding</keyword>
<comment type="cofactor">
    <cofactor evidence="2">
        <name>Fe cation</name>
        <dbReference type="ChEBI" id="CHEBI:24875"/>
    </cofactor>
    <text evidence="2">Binds 1 Fe cation per subunit.</text>
</comment>
<reference evidence="7" key="1">
    <citation type="journal article" date="2012" name="PLoS ONE">
        <title>The success of Acinetobacter species; genetic, metabolic and virulence attributes.</title>
        <authorList>
            <person name="Peleg A.Y."/>
            <person name="de Breij A."/>
            <person name="Adams M.D."/>
            <person name="Cerqueira G.M."/>
            <person name="Mocali S."/>
            <person name="Galardini M."/>
            <person name="Nibbering P.H."/>
            <person name="Earl A.M."/>
            <person name="Ward D.V."/>
            <person name="Paterson D.L."/>
            <person name="Seifert H."/>
            <person name="Dijkshoorn L."/>
        </authorList>
    </citation>
    <scope>NUCLEOTIDE SEQUENCE [LARGE SCALE GENOMIC DNA]</scope>
    <source>
        <strain evidence="7">ATCC 19606 / DSM 30007 / JCM 6841 / CCUG 19606 / CIP 70.34 / NBRC 109757 / NCIMB 12457 / NCTC 12156 / 81</strain>
    </source>
</reference>
<feature type="domain" description="Pirin C-terminal" evidence="5">
    <location>
        <begin position="212"/>
        <end position="314"/>
    </location>
</feature>
<gene>
    <name evidence="6" type="ORF">HMPREF0010_02440</name>
</gene>
<dbReference type="InterPro" id="IPR011051">
    <property type="entry name" value="RmlC_Cupin_sf"/>
</dbReference>
<evidence type="ECO:0000313" key="7">
    <source>
        <dbReference type="Proteomes" id="UP000005740"/>
    </source>
</evidence>
<dbReference type="Pfam" id="PF02678">
    <property type="entry name" value="Pirin"/>
    <property type="match status" value="1"/>
</dbReference>
<dbReference type="PANTHER" id="PTHR43594:SF1">
    <property type="entry name" value="QUERCETIN 2,3-DIOXYGENASE PA2418-RELATED"/>
    <property type="match status" value="1"/>
</dbReference>
<dbReference type="InterPro" id="IPR053186">
    <property type="entry name" value="QDO-related"/>
</dbReference>
<dbReference type="Pfam" id="PF05726">
    <property type="entry name" value="Pirin_C"/>
    <property type="match status" value="1"/>
</dbReference>
<accession>D0CCG0</accession>
<dbReference type="InterPro" id="IPR003829">
    <property type="entry name" value="Pirin_N_dom"/>
</dbReference>
<feature type="domain" description="Pirin N-terminal" evidence="4">
    <location>
        <begin position="55"/>
        <end position="157"/>
    </location>
</feature>
<feature type="binding site" evidence="2">
    <location>
        <position position="137"/>
    </location>
    <ligand>
        <name>Fe cation</name>
        <dbReference type="ChEBI" id="CHEBI:24875"/>
    </ligand>
</feature>
<dbReference type="PANTHER" id="PTHR43594">
    <property type="entry name" value="QUERCETIN 2,3-DIOXYGENASE"/>
    <property type="match status" value="1"/>
</dbReference>
<dbReference type="Gene3D" id="2.60.120.10">
    <property type="entry name" value="Jelly Rolls"/>
    <property type="match status" value="2"/>
</dbReference>
<dbReference type="InterPro" id="IPR012093">
    <property type="entry name" value="Pirin"/>
</dbReference>
<dbReference type="BioCyc" id="ABAU575584-HMP:GM69-2475-MONOMER"/>
<dbReference type="GO" id="GO:0046872">
    <property type="term" value="F:metal ion binding"/>
    <property type="evidence" value="ECO:0007669"/>
    <property type="project" value="UniProtKB-KW"/>
</dbReference>
<dbReference type="EMBL" id="GG704576">
    <property type="protein sequence ID" value="EEX02747.1"/>
    <property type="molecule type" value="Genomic_DNA"/>
</dbReference>
<protein>
    <submittedName>
        <fullName evidence="6">Pirin family protein</fullName>
    </submittedName>
</protein>
<dbReference type="InterPro" id="IPR008778">
    <property type="entry name" value="Pirin_C_dom"/>
</dbReference>
<dbReference type="InterPro" id="IPR014710">
    <property type="entry name" value="RmlC-like_jellyroll"/>
</dbReference>
<dbReference type="CDD" id="cd20288">
    <property type="entry name" value="cupin_pirin-like_C"/>
    <property type="match status" value="1"/>
</dbReference>
<dbReference type="Proteomes" id="UP000005740">
    <property type="component" value="Unassembled WGS sequence"/>
</dbReference>
<dbReference type="PIRSF" id="PIRSF006232">
    <property type="entry name" value="Pirin"/>
    <property type="match status" value="1"/>
</dbReference>
<evidence type="ECO:0000259" key="4">
    <source>
        <dbReference type="Pfam" id="PF02678"/>
    </source>
</evidence>
<evidence type="ECO:0000259" key="5">
    <source>
        <dbReference type="Pfam" id="PF05726"/>
    </source>
</evidence>
<organism evidence="6 7">
    <name type="scientific">Acinetobacter baumannii (strain ATCC 19606 / DSM 30007 / JCM 6841 / CCUG 19606 / CIP 70.34 / NBRC 109757 / NCIMB 12457 / NCTC 12156 / 81)</name>
    <dbReference type="NCBI Taxonomy" id="575584"/>
    <lineage>
        <taxon>Bacteria</taxon>
        <taxon>Pseudomonadati</taxon>
        <taxon>Pseudomonadota</taxon>
        <taxon>Gammaproteobacteria</taxon>
        <taxon>Moraxellales</taxon>
        <taxon>Moraxellaceae</taxon>
        <taxon>Acinetobacter</taxon>
        <taxon>Acinetobacter calcoaceticus/baumannii complex</taxon>
    </lineage>
</organism>
<name>D0CCG0_ACIB2</name>
<dbReference type="AlphaFoldDB" id="D0CCG0"/>
<keyword evidence="2" id="KW-0408">Iron</keyword>
<evidence type="ECO:0000313" key="6">
    <source>
        <dbReference type="EMBL" id="EEX02747.1"/>
    </source>
</evidence>
<feature type="binding site" evidence="2">
    <location>
        <position position="91"/>
    </location>
    <ligand>
        <name>Fe cation</name>
        <dbReference type="ChEBI" id="CHEBI:24875"/>
    </ligand>
</feature>